<keyword evidence="6 14" id="KW-0418">Kinase</keyword>
<keyword evidence="14" id="KW-0675">Receptor</keyword>
<dbReference type="GO" id="GO:0005524">
    <property type="term" value="F:ATP binding"/>
    <property type="evidence" value="ECO:0007669"/>
    <property type="project" value="UniProtKB-UniRule"/>
</dbReference>
<dbReference type="PROSITE" id="PS50011">
    <property type="entry name" value="PROTEIN_KINASE_DOM"/>
    <property type="match status" value="1"/>
</dbReference>
<evidence type="ECO:0000256" key="10">
    <source>
        <dbReference type="ARBA" id="ARBA00047899"/>
    </source>
</evidence>
<accession>A0A392P421</accession>
<dbReference type="Gene3D" id="3.30.200.20">
    <property type="entry name" value="Phosphorylase Kinase, domain 1"/>
    <property type="match status" value="1"/>
</dbReference>
<evidence type="ECO:0000259" key="13">
    <source>
        <dbReference type="PROSITE" id="PS50011"/>
    </source>
</evidence>
<evidence type="ECO:0000256" key="1">
    <source>
        <dbReference type="ARBA" id="ARBA00012513"/>
    </source>
</evidence>
<dbReference type="GO" id="GO:0004674">
    <property type="term" value="F:protein serine/threonine kinase activity"/>
    <property type="evidence" value="ECO:0007669"/>
    <property type="project" value="UniProtKB-KW"/>
</dbReference>
<keyword evidence="15" id="KW-1185">Reference proteome</keyword>
<name>A0A392P421_9FABA</name>
<keyword evidence="14" id="KW-0430">Lectin</keyword>
<evidence type="ECO:0000256" key="6">
    <source>
        <dbReference type="ARBA" id="ARBA00022777"/>
    </source>
</evidence>
<keyword evidence="7 12" id="KW-0067">ATP-binding</keyword>
<evidence type="ECO:0000256" key="11">
    <source>
        <dbReference type="ARBA" id="ARBA00048679"/>
    </source>
</evidence>
<evidence type="ECO:0000256" key="8">
    <source>
        <dbReference type="ARBA" id="ARBA00023157"/>
    </source>
</evidence>
<dbReference type="GO" id="GO:0005886">
    <property type="term" value="C:plasma membrane"/>
    <property type="evidence" value="ECO:0007669"/>
    <property type="project" value="TreeGrafter"/>
</dbReference>
<comment type="catalytic activity">
    <reaction evidence="11">
        <text>L-seryl-[protein] + ATP = O-phospho-L-seryl-[protein] + ADP + H(+)</text>
        <dbReference type="Rhea" id="RHEA:17989"/>
        <dbReference type="Rhea" id="RHEA-COMP:9863"/>
        <dbReference type="Rhea" id="RHEA-COMP:11604"/>
        <dbReference type="ChEBI" id="CHEBI:15378"/>
        <dbReference type="ChEBI" id="CHEBI:29999"/>
        <dbReference type="ChEBI" id="CHEBI:30616"/>
        <dbReference type="ChEBI" id="CHEBI:83421"/>
        <dbReference type="ChEBI" id="CHEBI:456216"/>
        <dbReference type="EC" id="2.7.11.1"/>
    </reaction>
</comment>
<dbReference type="Pfam" id="PF07714">
    <property type="entry name" value="PK_Tyr_Ser-Thr"/>
    <property type="match status" value="1"/>
</dbReference>
<dbReference type="PROSITE" id="PS00107">
    <property type="entry name" value="PROTEIN_KINASE_ATP"/>
    <property type="match status" value="1"/>
</dbReference>
<evidence type="ECO:0000256" key="4">
    <source>
        <dbReference type="ARBA" id="ARBA00022729"/>
    </source>
</evidence>
<dbReference type="GO" id="GO:0030246">
    <property type="term" value="F:carbohydrate binding"/>
    <property type="evidence" value="ECO:0007669"/>
    <property type="project" value="UniProtKB-KW"/>
</dbReference>
<dbReference type="PANTHER" id="PTHR27002">
    <property type="entry name" value="RECEPTOR-LIKE SERINE/THREONINE-PROTEIN KINASE SD1-8"/>
    <property type="match status" value="1"/>
</dbReference>
<sequence>MLEEKDEDTHEDFELPIFDRATILKATKNFSFDNKLGEGGFGTVYKGTLLNGQEIAVKRLLMSSSQGSKEFKNEVMLCAKLQHRNLVKVVGFCIEGDEKMLIYEYMSNKSLDSFLFGE</sequence>
<keyword evidence="2" id="KW-0723">Serine/threonine-protein kinase</keyword>
<evidence type="ECO:0000256" key="9">
    <source>
        <dbReference type="ARBA" id="ARBA00023180"/>
    </source>
</evidence>
<keyword evidence="9" id="KW-0325">Glycoprotein</keyword>
<dbReference type="SUPFAM" id="SSF56112">
    <property type="entry name" value="Protein kinase-like (PK-like)"/>
    <property type="match status" value="1"/>
</dbReference>
<keyword evidence="4" id="KW-0732">Signal</keyword>
<evidence type="ECO:0000256" key="5">
    <source>
        <dbReference type="ARBA" id="ARBA00022741"/>
    </source>
</evidence>
<organism evidence="14 15">
    <name type="scientific">Trifolium medium</name>
    <dbReference type="NCBI Taxonomy" id="97028"/>
    <lineage>
        <taxon>Eukaryota</taxon>
        <taxon>Viridiplantae</taxon>
        <taxon>Streptophyta</taxon>
        <taxon>Embryophyta</taxon>
        <taxon>Tracheophyta</taxon>
        <taxon>Spermatophyta</taxon>
        <taxon>Magnoliopsida</taxon>
        <taxon>eudicotyledons</taxon>
        <taxon>Gunneridae</taxon>
        <taxon>Pentapetalae</taxon>
        <taxon>rosids</taxon>
        <taxon>fabids</taxon>
        <taxon>Fabales</taxon>
        <taxon>Fabaceae</taxon>
        <taxon>Papilionoideae</taxon>
        <taxon>50 kb inversion clade</taxon>
        <taxon>NPAAA clade</taxon>
        <taxon>Hologalegina</taxon>
        <taxon>IRL clade</taxon>
        <taxon>Trifolieae</taxon>
        <taxon>Trifolium</taxon>
    </lineage>
</organism>
<evidence type="ECO:0000256" key="12">
    <source>
        <dbReference type="PROSITE-ProRule" id="PRU10141"/>
    </source>
</evidence>
<evidence type="ECO:0000313" key="15">
    <source>
        <dbReference type="Proteomes" id="UP000265520"/>
    </source>
</evidence>
<dbReference type="InterPro" id="IPR000719">
    <property type="entry name" value="Prot_kinase_dom"/>
</dbReference>
<dbReference type="AlphaFoldDB" id="A0A392P421"/>
<dbReference type="EC" id="2.7.11.1" evidence="1"/>
<keyword evidence="5 12" id="KW-0547">Nucleotide-binding</keyword>
<keyword evidence="3" id="KW-0808">Transferase</keyword>
<dbReference type="EMBL" id="LXQA010063150">
    <property type="protein sequence ID" value="MCI06813.1"/>
    <property type="molecule type" value="Genomic_DNA"/>
</dbReference>
<comment type="caution">
    <text evidence="14">The sequence shown here is derived from an EMBL/GenBank/DDBJ whole genome shotgun (WGS) entry which is preliminary data.</text>
</comment>
<keyword evidence="8" id="KW-1015">Disulfide bond</keyword>
<feature type="domain" description="Protein kinase" evidence="13">
    <location>
        <begin position="30"/>
        <end position="118"/>
    </location>
</feature>
<evidence type="ECO:0000256" key="7">
    <source>
        <dbReference type="ARBA" id="ARBA00022840"/>
    </source>
</evidence>
<dbReference type="InterPro" id="IPR001245">
    <property type="entry name" value="Ser-Thr/Tyr_kinase_cat_dom"/>
</dbReference>
<comment type="catalytic activity">
    <reaction evidence="10">
        <text>L-threonyl-[protein] + ATP = O-phospho-L-threonyl-[protein] + ADP + H(+)</text>
        <dbReference type="Rhea" id="RHEA:46608"/>
        <dbReference type="Rhea" id="RHEA-COMP:11060"/>
        <dbReference type="Rhea" id="RHEA-COMP:11605"/>
        <dbReference type="ChEBI" id="CHEBI:15378"/>
        <dbReference type="ChEBI" id="CHEBI:30013"/>
        <dbReference type="ChEBI" id="CHEBI:30616"/>
        <dbReference type="ChEBI" id="CHEBI:61977"/>
        <dbReference type="ChEBI" id="CHEBI:456216"/>
        <dbReference type="EC" id="2.7.11.1"/>
    </reaction>
</comment>
<evidence type="ECO:0000256" key="3">
    <source>
        <dbReference type="ARBA" id="ARBA00022679"/>
    </source>
</evidence>
<dbReference type="Proteomes" id="UP000265520">
    <property type="component" value="Unassembled WGS sequence"/>
</dbReference>
<feature type="binding site" evidence="12">
    <location>
        <position position="58"/>
    </location>
    <ligand>
        <name>ATP</name>
        <dbReference type="ChEBI" id="CHEBI:30616"/>
    </ligand>
</feature>
<protein>
    <recommendedName>
        <fullName evidence="1">non-specific serine/threonine protein kinase</fullName>
        <ecNumber evidence="1">2.7.11.1</ecNumber>
    </recommendedName>
</protein>
<reference evidence="14 15" key="1">
    <citation type="journal article" date="2018" name="Front. Plant Sci.">
        <title>Red Clover (Trifolium pratense) and Zigzag Clover (T. medium) - A Picture of Genomic Similarities and Differences.</title>
        <authorList>
            <person name="Dluhosova J."/>
            <person name="Istvanek J."/>
            <person name="Nedelnik J."/>
            <person name="Repkova J."/>
        </authorList>
    </citation>
    <scope>NUCLEOTIDE SEQUENCE [LARGE SCALE GENOMIC DNA]</scope>
    <source>
        <strain evidence="15">cv. 10/8</strain>
        <tissue evidence="14">Leaf</tissue>
    </source>
</reference>
<dbReference type="FunFam" id="3.30.200.20:FF:000195">
    <property type="entry name" value="G-type lectin S-receptor-like serine/threonine-protein kinase"/>
    <property type="match status" value="1"/>
</dbReference>
<dbReference type="InterPro" id="IPR011009">
    <property type="entry name" value="Kinase-like_dom_sf"/>
</dbReference>
<evidence type="ECO:0000256" key="2">
    <source>
        <dbReference type="ARBA" id="ARBA00022527"/>
    </source>
</evidence>
<dbReference type="InterPro" id="IPR017441">
    <property type="entry name" value="Protein_kinase_ATP_BS"/>
</dbReference>
<evidence type="ECO:0000313" key="14">
    <source>
        <dbReference type="EMBL" id="MCI06813.1"/>
    </source>
</evidence>
<proteinExistence type="predicted"/>
<dbReference type="PANTHER" id="PTHR27002:SF932">
    <property type="entry name" value="RECEPTOR-LIKE SERINE_THREONINE-PROTEIN KINASE"/>
    <property type="match status" value="1"/>
</dbReference>